<dbReference type="SMART" id="SM00637">
    <property type="entry name" value="CBD_II"/>
    <property type="match status" value="1"/>
</dbReference>
<feature type="signal peptide" evidence="2">
    <location>
        <begin position="1"/>
        <end position="22"/>
    </location>
</feature>
<feature type="compositionally biased region" description="Acidic residues" evidence="1">
    <location>
        <begin position="129"/>
        <end position="142"/>
    </location>
</feature>
<gene>
    <name evidence="4" type="ORF">GCM10007071_13140</name>
</gene>
<dbReference type="EMBL" id="BMXV01000002">
    <property type="protein sequence ID" value="GGY67516.1"/>
    <property type="molecule type" value="Genomic_DNA"/>
</dbReference>
<organism evidence="4 5">
    <name type="scientific">Marinobacter zhanjiangensis</name>
    <dbReference type="NCBI Taxonomy" id="578215"/>
    <lineage>
        <taxon>Bacteria</taxon>
        <taxon>Pseudomonadati</taxon>
        <taxon>Pseudomonadota</taxon>
        <taxon>Gammaproteobacteria</taxon>
        <taxon>Pseudomonadales</taxon>
        <taxon>Marinobacteraceae</taxon>
        <taxon>Marinobacter</taxon>
    </lineage>
</organism>
<evidence type="ECO:0000259" key="3">
    <source>
        <dbReference type="PROSITE" id="PS51173"/>
    </source>
</evidence>
<name>A0ABQ3AV21_9GAMM</name>
<dbReference type="Proteomes" id="UP000601597">
    <property type="component" value="Unassembled WGS sequence"/>
</dbReference>
<evidence type="ECO:0000256" key="1">
    <source>
        <dbReference type="SAM" id="MobiDB-lite"/>
    </source>
</evidence>
<dbReference type="InterPro" id="IPR001919">
    <property type="entry name" value="CBD2"/>
</dbReference>
<feature type="chain" id="PRO_5045871029" description="CBM2 domain-containing protein" evidence="2">
    <location>
        <begin position="23"/>
        <end position="333"/>
    </location>
</feature>
<proteinExistence type="predicted"/>
<dbReference type="SUPFAM" id="SSF101874">
    <property type="entry name" value="YceI-like"/>
    <property type="match status" value="1"/>
</dbReference>
<feature type="domain" description="CBM2" evidence="3">
    <location>
        <begin position="19"/>
        <end position="127"/>
    </location>
</feature>
<reference evidence="5" key="1">
    <citation type="journal article" date="2019" name="Int. J. Syst. Evol. Microbiol.">
        <title>The Global Catalogue of Microorganisms (GCM) 10K type strain sequencing project: providing services to taxonomists for standard genome sequencing and annotation.</title>
        <authorList>
            <consortium name="The Broad Institute Genomics Platform"/>
            <consortium name="The Broad Institute Genome Sequencing Center for Infectious Disease"/>
            <person name="Wu L."/>
            <person name="Ma J."/>
        </authorList>
    </citation>
    <scope>NUCLEOTIDE SEQUENCE [LARGE SCALE GENOMIC DNA]</scope>
    <source>
        <strain evidence="5">KCTC 22280</strain>
    </source>
</reference>
<feature type="region of interest" description="Disordered" evidence="1">
    <location>
        <begin position="113"/>
        <end position="160"/>
    </location>
</feature>
<evidence type="ECO:0000313" key="4">
    <source>
        <dbReference type="EMBL" id="GGY67516.1"/>
    </source>
</evidence>
<dbReference type="Pfam" id="PF00553">
    <property type="entry name" value="CBM_2"/>
    <property type="match status" value="1"/>
</dbReference>
<keyword evidence="2" id="KW-0732">Signal</keyword>
<dbReference type="InterPro" id="IPR012291">
    <property type="entry name" value="CBM2_carb-bd_dom_sf"/>
</dbReference>
<dbReference type="InterPro" id="IPR007372">
    <property type="entry name" value="Lipid/polyisoprenoid-bd_YceI"/>
</dbReference>
<dbReference type="PROSITE" id="PS51173">
    <property type="entry name" value="CBM2"/>
    <property type="match status" value="1"/>
</dbReference>
<protein>
    <recommendedName>
        <fullName evidence="3">CBM2 domain-containing protein</fullName>
    </recommendedName>
</protein>
<dbReference type="SMART" id="SM00867">
    <property type="entry name" value="YceI"/>
    <property type="match status" value="1"/>
</dbReference>
<accession>A0ABQ3AV21</accession>
<dbReference type="Pfam" id="PF04264">
    <property type="entry name" value="YceI"/>
    <property type="match status" value="1"/>
</dbReference>
<evidence type="ECO:0000313" key="5">
    <source>
        <dbReference type="Proteomes" id="UP000601597"/>
    </source>
</evidence>
<keyword evidence="5" id="KW-1185">Reference proteome</keyword>
<dbReference type="SUPFAM" id="SSF49384">
    <property type="entry name" value="Carbohydrate-binding domain"/>
    <property type="match status" value="1"/>
</dbReference>
<dbReference type="InterPro" id="IPR008965">
    <property type="entry name" value="CBM2/CBM3_carb-bd_dom_sf"/>
</dbReference>
<sequence>MKTKSRLALLLCSTALSGTAAADSLCDVDYRIQHSWQTGAVHRVQMTYNGPEVSGWELSWKFPGQDTIDSIFNVSHSQEGQNVTVENLLWNARLSEGREIKFGFNVRNPSGEIPEEFYLNGEPCGEPADSPEDPVDPDEPDTPGDNPQTPDTPSTWSLDADDSYLGFVTTKNTNKVESHRFGTLSGAVSDDGIATLDIDLNTVETGIDIRNQRLKEMLFHTGQTPTATVAIELGENLSQVQGLGAGEVMTLDIPAQVQISGETRELNSQLRVQHLGDQRFLVSSAQPLIITADQFGLQGGVEVLREVAGLNSISIAVPVDFALFFEANGPTTP</sequence>
<dbReference type="Gene3D" id="2.40.128.110">
    <property type="entry name" value="Lipid/polyisoprenoid-binding, YceI-like"/>
    <property type="match status" value="1"/>
</dbReference>
<evidence type="ECO:0000256" key="2">
    <source>
        <dbReference type="SAM" id="SignalP"/>
    </source>
</evidence>
<dbReference type="Gene3D" id="2.60.40.290">
    <property type="match status" value="1"/>
</dbReference>
<feature type="compositionally biased region" description="Polar residues" evidence="1">
    <location>
        <begin position="146"/>
        <end position="157"/>
    </location>
</feature>
<dbReference type="RefSeq" id="WP_189574541.1">
    <property type="nucleotide sequence ID" value="NZ_BMXV01000002.1"/>
</dbReference>
<dbReference type="InterPro" id="IPR036761">
    <property type="entry name" value="TTHA0802/YceI-like_sf"/>
</dbReference>
<comment type="caution">
    <text evidence="4">The sequence shown here is derived from an EMBL/GenBank/DDBJ whole genome shotgun (WGS) entry which is preliminary data.</text>
</comment>